<sequence>MFAVIRVRGSVGVRKDIKDTLTMLRLHRINHAVLVQETPDYKGMLQKAKDYITWGEINKETLASMIQKRGRLPGNKKITKEHIKDKGYPTFKELAEAIIKGETKLEDLDIKPVFRLHPPRKGYESVKKSFKEGGSLGYRGDKINELIQRMI</sequence>
<dbReference type="InterPro" id="IPR018038">
    <property type="entry name" value="Ribosomal_uL30_CS"/>
</dbReference>
<reference evidence="6 7" key="1">
    <citation type="submission" date="2018-06" db="EMBL/GenBank/DDBJ databases">
        <title>Draft genome sequence of hyperthermophilic methanogen Methanothermobacter tenebrarum sp. MCM-B 1447.</title>
        <authorList>
            <person name="Pore S.D."/>
            <person name="Dagar S."/>
            <person name="Dhakephalkar P.K."/>
        </authorList>
    </citation>
    <scope>NUCLEOTIDE SEQUENCE [LARGE SCALE GENOMIC DNA]</scope>
    <source>
        <strain evidence="6 7">MCM B 1447</strain>
    </source>
</reference>
<dbReference type="InterPro" id="IPR039699">
    <property type="entry name" value="Ribosomal_uL30"/>
</dbReference>
<keyword evidence="2 4" id="KW-0689">Ribosomal protein</keyword>
<feature type="domain" description="Large ribosomal subunit protein uL30-like ferredoxin-like fold" evidence="5">
    <location>
        <begin position="2"/>
        <end position="52"/>
    </location>
</feature>
<proteinExistence type="inferred from homology"/>
<dbReference type="GO" id="GO:0000463">
    <property type="term" value="P:maturation of LSU-rRNA from tricistronic rRNA transcript (SSU-rRNA, 5.8S rRNA, LSU-rRNA)"/>
    <property type="evidence" value="ECO:0007669"/>
    <property type="project" value="TreeGrafter"/>
</dbReference>
<gene>
    <name evidence="4" type="primary">rpl30</name>
    <name evidence="6" type="ORF">DPC56_00945</name>
</gene>
<dbReference type="InterPro" id="IPR005997">
    <property type="entry name" value="Ribosomal_uL30_arc"/>
</dbReference>
<dbReference type="InterPro" id="IPR035808">
    <property type="entry name" value="Ribosomal_uL30_euk_arc"/>
</dbReference>
<keyword evidence="3 4" id="KW-0687">Ribonucleoprotein</keyword>
<dbReference type="Pfam" id="PF00327">
    <property type="entry name" value="Ribosomal_L30"/>
    <property type="match status" value="1"/>
</dbReference>
<dbReference type="OrthoDB" id="6379at2157"/>
<evidence type="ECO:0000256" key="4">
    <source>
        <dbReference type="HAMAP-Rule" id="MF_01371"/>
    </source>
</evidence>
<accession>A0A328PAP0</accession>
<dbReference type="GO" id="GO:0003735">
    <property type="term" value="F:structural constituent of ribosome"/>
    <property type="evidence" value="ECO:0007669"/>
    <property type="project" value="UniProtKB-UniRule"/>
</dbReference>
<evidence type="ECO:0000256" key="3">
    <source>
        <dbReference type="ARBA" id="ARBA00023274"/>
    </source>
</evidence>
<dbReference type="Gene3D" id="3.30.1390.20">
    <property type="entry name" value="Ribosomal protein L30, ferredoxin-like fold domain"/>
    <property type="match status" value="1"/>
</dbReference>
<dbReference type="SUPFAM" id="SSF55129">
    <property type="entry name" value="Ribosomal protein L30p/L7e"/>
    <property type="match status" value="1"/>
</dbReference>
<name>A0A328PAP0_9EURY</name>
<dbReference type="AlphaFoldDB" id="A0A328PAP0"/>
<dbReference type="Gene3D" id="1.10.15.30">
    <property type="match status" value="1"/>
</dbReference>
<dbReference type="PROSITE" id="PS00634">
    <property type="entry name" value="RIBOSOMAL_L30"/>
    <property type="match status" value="1"/>
</dbReference>
<dbReference type="PANTHER" id="PTHR11524">
    <property type="entry name" value="60S RIBOSOMAL PROTEIN L7"/>
    <property type="match status" value="1"/>
</dbReference>
<evidence type="ECO:0000313" key="7">
    <source>
        <dbReference type="Proteomes" id="UP000249782"/>
    </source>
</evidence>
<dbReference type="InterPro" id="IPR016082">
    <property type="entry name" value="Ribosomal_uL30_ferredoxin-like"/>
</dbReference>
<dbReference type="PANTHER" id="PTHR11524:SF16">
    <property type="entry name" value="LARGE RIBOSOMAL SUBUNIT PROTEIN UL30"/>
    <property type="match status" value="1"/>
</dbReference>
<dbReference type="HAMAP" id="MF_01371_A">
    <property type="entry name" value="Ribosomal_uL30_A"/>
    <property type="match status" value="1"/>
</dbReference>
<keyword evidence="7" id="KW-1185">Reference proteome</keyword>
<dbReference type="NCBIfam" id="TIGR01309">
    <property type="entry name" value="uL30_arch"/>
    <property type="match status" value="1"/>
</dbReference>
<evidence type="ECO:0000256" key="1">
    <source>
        <dbReference type="ARBA" id="ARBA00007594"/>
    </source>
</evidence>
<protein>
    <recommendedName>
        <fullName evidence="4">Large ribosomal subunit protein uL30</fullName>
    </recommendedName>
</protein>
<evidence type="ECO:0000313" key="6">
    <source>
        <dbReference type="EMBL" id="RAO79878.1"/>
    </source>
</evidence>
<dbReference type="EMBL" id="QLOE01000001">
    <property type="protein sequence ID" value="RAO79878.1"/>
    <property type="molecule type" value="Genomic_DNA"/>
</dbReference>
<dbReference type="CDD" id="cd01657">
    <property type="entry name" value="Ribosomal_L7_archeal_euk"/>
    <property type="match status" value="1"/>
</dbReference>
<dbReference type="GO" id="GO:0022625">
    <property type="term" value="C:cytosolic large ribosomal subunit"/>
    <property type="evidence" value="ECO:0007669"/>
    <property type="project" value="UniProtKB-UniRule"/>
</dbReference>
<dbReference type="NCBIfam" id="NF004711">
    <property type="entry name" value="PRK06049.1"/>
    <property type="match status" value="1"/>
</dbReference>
<comment type="similarity">
    <text evidence="1 4">Belongs to the universal ribosomal protein uL30 family.</text>
</comment>
<dbReference type="RefSeq" id="WP_112093188.1">
    <property type="nucleotide sequence ID" value="NZ_QLOE01000001.1"/>
</dbReference>
<evidence type="ECO:0000259" key="5">
    <source>
        <dbReference type="Pfam" id="PF00327"/>
    </source>
</evidence>
<comment type="subunit">
    <text evidence="4">Part of the 50S ribosomal subunit.</text>
</comment>
<evidence type="ECO:0000256" key="2">
    <source>
        <dbReference type="ARBA" id="ARBA00022980"/>
    </source>
</evidence>
<comment type="caution">
    <text evidence="6">The sequence shown here is derived from an EMBL/GenBank/DDBJ whole genome shotgun (WGS) entry which is preliminary data.</text>
</comment>
<dbReference type="GO" id="GO:0006412">
    <property type="term" value="P:translation"/>
    <property type="evidence" value="ECO:0007669"/>
    <property type="project" value="UniProtKB-UniRule"/>
</dbReference>
<dbReference type="GO" id="GO:0003723">
    <property type="term" value="F:RNA binding"/>
    <property type="evidence" value="ECO:0007669"/>
    <property type="project" value="TreeGrafter"/>
</dbReference>
<dbReference type="Proteomes" id="UP000249782">
    <property type="component" value="Unassembled WGS sequence"/>
</dbReference>
<organism evidence="6 7">
    <name type="scientific">Methanothermobacter tenebrarum</name>
    <dbReference type="NCBI Taxonomy" id="680118"/>
    <lineage>
        <taxon>Archaea</taxon>
        <taxon>Methanobacteriati</taxon>
        <taxon>Methanobacteriota</taxon>
        <taxon>Methanomada group</taxon>
        <taxon>Methanobacteria</taxon>
        <taxon>Methanobacteriales</taxon>
        <taxon>Methanobacteriaceae</taxon>
        <taxon>Methanothermobacter</taxon>
    </lineage>
</organism>
<dbReference type="InterPro" id="IPR036919">
    <property type="entry name" value="Ribo_uL30_ferredoxin-like_sf"/>
</dbReference>